<evidence type="ECO:0000256" key="2">
    <source>
        <dbReference type="ARBA" id="ARBA00023315"/>
    </source>
</evidence>
<comment type="caution">
    <text evidence="4">The sequence shown here is derived from an EMBL/GenBank/DDBJ whole genome shotgun (WGS) entry which is preliminary data.</text>
</comment>
<evidence type="ECO:0000259" key="3">
    <source>
        <dbReference type="Pfam" id="PF04389"/>
    </source>
</evidence>
<name>A0ABW2L3R9_9BACT</name>
<dbReference type="InterPro" id="IPR007484">
    <property type="entry name" value="Peptidase_M28"/>
</dbReference>
<organism evidence="4 5">
    <name type="scientific">Haloferula chungangensis</name>
    <dbReference type="NCBI Taxonomy" id="1048331"/>
    <lineage>
        <taxon>Bacteria</taxon>
        <taxon>Pseudomonadati</taxon>
        <taxon>Verrucomicrobiota</taxon>
        <taxon>Verrucomicrobiia</taxon>
        <taxon>Verrucomicrobiales</taxon>
        <taxon>Verrucomicrobiaceae</taxon>
        <taxon>Haloferula</taxon>
    </lineage>
</organism>
<evidence type="ECO:0000313" key="4">
    <source>
        <dbReference type="EMBL" id="MFC7337008.1"/>
    </source>
</evidence>
<feature type="domain" description="Peptidase M28" evidence="3">
    <location>
        <begin position="119"/>
        <end position="310"/>
    </location>
</feature>
<keyword evidence="1" id="KW-0808">Transferase</keyword>
<dbReference type="Pfam" id="PF04389">
    <property type="entry name" value="Peptidase_M28"/>
    <property type="match status" value="1"/>
</dbReference>
<evidence type="ECO:0000256" key="1">
    <source>
        <dbReference type="ARBA" id="ARBA00022679"/>
    </source>
</evidence>
<proteinExistence type="predicted"/>
<sequence>MKSRLVPLALSFTALGLILTFGQCRKAESTPPQRVTYQPIAGEIADAFSGANAFAHVEKIVSFGPRPPSSEGYQKTLQYLESTLKEFGWITSRQTFRAATPDGPLDFTNLLARHPSAPAHPTSLPVIIGGHLDSKKLSFPFVGANDGGSSTGVMLELARVLSTKPSAAAQIEFAFFDGEEAFRPNITPSDGLYGSKYFAHDLSTRPSWPSIGIVLDIVGDPNFPLYYNPETPEHFAAAVEKAAPPLAFKHPLVKAPGPIIDDHVPLQNTGLPCLHVIGDFQQMNYWHQPGDTLDKLTPEMLEKVGKLTLGFLSELQTPSSK</sequence>
<reference evidence="5" key="1">
    <citation type="journal article" date="2019" name="Int. J. Syst. Evol. Microbiol.">
        <title>The Global Catalogue of Microorganisms (GCM) 10K type strain sequencing project: providing services to taxonomists for standard genome sequencing and annotation.</title>
        <authorList>
            <consortium name="The Broad Institute Genomics Platform"/>
            <consortium name="The Broad Institute Genome Sequencing Center for Infectious Disease"/>
            <person name="Wu L."/>
            <person name="Ma J."/>
        </authorList>
    </citation>
    <scope>NUCLEOTIDE SEQUENCE [LARGE SCALE GENOMIC DNA]</scope>
    <source>
        <strain evidence="5">CGMCC 4.1467</strain>
    </source>
</reference>
<evidence type="ECO:0000313" key="5">
    <source>
        <dbReference type="Proteomes" id="UP001596472"/>
    </source>
</evidence>
<dbReference type="Gene3D" id="3.40.630.10">
    <property type="entry name" value="Zn peptidases"/>
    <property type="match status" value="1"/>
</dbReference>
<keyword evidence="2" id="KW-0012">Acyltransferase</keyword>
<gene>
    <name evidence="4" type="ORF">ACFQY0_07455</name>
</gene>
<dbReference type="Proteomes" id="UP001596472">
    <property type="component" value="Unassembled WGS sequence"/>
</dbReference>
<keyword evidence="5" id="KW-1185">Reference proteome</keyword>
<dbReference type="RefSeq" id="WP_379710912.1">
    <property type="nucleotide sequence ID" value="NZ_JBHTBS010000003.1"/>
</dbReference>
<dbReference type="PANTHER" id="PTHR12283:SF6">
    <property type="entry name" value="GLUTAMINYL-PEPTIDE CYCLOTRANSFERASE-RELATED"/>
    <property type="match status" value="1"/>
</dbReference>
<dbReference type="EMBL" id="JBHTBS010000003">
    <property type="protein sequence ID" value="MFC7337008.1"/>
    <property type="molecule type" value="Genomic_DNA"/>
</dbReference>
<dbReference type="SUPFAM" id="SSF53187">
    <property type="entry name" value="Zn-dependent exopeptidases"/>
    <property type="match status" value="1"/>
</dbReference>
<protein>
    <submittedName>
        <fullName evidence="4">M28 family metallopeptidase</fullName>
    </submittedName>
</protein>
<dbReference type="PANTHER" id="PTHR12283">
    <property type="entry name" value="GLUTAMINYL-PEPTIDE CYCLOTRANSFERASE"/>
    <property type="match status" value="1"/>
</dbReference>
<dbReference type="InterPro" id="IPR040234">
    <property type="entry name" value="QC/QCL"/>
</dbReference>
<accession>A0ABW2L3R9</accession>